<evidence type="ECO:0000313" key="2">
    <source>
        <dbReference type="Proteomes" id="UP001341840"/>
    </source>
</evidence>
<dbReference type="EMBL" id="JASCZI010001535">
    <property type="protein sequence ID" value="MED6115135.1"/>
    <property type="molecule type" value="Genomic_DNA"/>
</dbReference>
<comment type="caution">
    <text evidence="1">The sequence shown here is derived from an EMBL/GenBank/DDBJ whole genome shotgun (WGS) entry which is preliminary data.</text>
</comment>
<gene>
    <name evidence="1" type="ORF">PIB30_087354</name>
</gene>
<accession>A0ABU6QSW1</accession>
<proteinExistence type="predicted"/>
<reference evidence="1 2" key="1">
    <citation type="journal article" date="2023" name="Plants (Basel)">
        <title>Bridging the Gap: Combining Genomics and Transcriptomics Approaches to Understand Stylosanthes scabra, an Orphan Legume from the Brazilian Caatinga.</title>
        <authorList>
            <person name="Ferreira-Neto J.R.C."/>
            <person name="da Silva M.D."/>
            <person name="Binneck E."/>
            <person name="de Melo N.F."/>
            <person name="da Silva R.H."/>
            <person name="de Melo A.L.T.M."/>
            <person name="Pandolfi V."/>
            <person name="Bustamante F.O."/>
            <person name="Brasileiro-Vidal A.C."/>
            <person name="Benko-Iseppon A.M."/>
        </authorList>
    </citation>
    <scope>NUCLEOTIDE SEQUENCE [LARGE SCALE GENOMIC DNA]</scope>
    <source>
        <tissue evidence="1">Leaves</tissue>
    </source>
</reference>
<feature type="non-terminal residue" evidence="1">
    <location>
        <position position="1"/>
    </location>
</feature>
<name>A0ABU6QSW1_9FABA</name>
<protein>
    <submittedName>
        <fullName evidence="1">Uncharacterized protein</fullName>
    </submittedName>
</protein>
<evidence type="ECO:0000313" key="1">
    <source>
        <dbReference type="EMBL" id="MED6115135.1"/>
    </source>
</evidence>
<sequence length="77" mass="8498">GLRKAYERLRKELEAKGSQEEAKNHETGHRVVARSYRATSSVPGSVSGCILLTPAQVRSQSCNFFLTVQPHGIICQN</sequence>
<keyword evidence="2" id="KW-1185">Reference proteome</keyword>
<dbReference type="Proteomes" id="UP001341840">
    <property type="component" value="Unassembled WGS sequence"/>
</dbReference>
<organism evidence="1 2">
    <name type="scientific">Stylosanthes scabra</name>
    <dbReference type="NCBI Taxonomy" id="79078"/>
    <lineage>
        <taxon>Eukaryota</taxon>
        <taxon>Viridiplantae</taxon>
        <taxon>Streptophyta</taxon>
        <taxon>Embryophyta</taxon>
        <taxon>Tracheophyta</taxon>
        <taxon>Spermatophyta</taxon>
        <taxon>Magnoliopsida</taxon>
        <taxon>eudicotyledons</taxon>
        <taxon>Gunneridae</taxon>
        <taxon>Pentapetalae</taxon>
        <taxon>rosids</taxon>
        <taxon>fabids</taxon>
        <taxon>Fabales</taxon>
        <taxon>Fabaceae</taxon>
        <taxon>Papilionoideae</taxon>
        <taxon>50 kb inversion clade</taxon>
        <taxon>dalbergioids sensu lato</taxon>
        <taxon>Dalbergieae</taxon>
        <taxon>Pterocarpus clade</taxon>
        <taxon>Stylosanthes</taxon>
    </lineage>
</organism>